<gene>
    <name evidence="1" type="ORF">G9B49_005225</name>
</gene>
<name>A0A742ZNR3_SALER</name>
<proteinExistence type="predicted"/>
<reference evidence="1" key="2">
    <citation type="submission" date="2020-02" db="EMBL/GenBank/DDBJ databases">
        <authorList>
            <consortium name="NCBI Pathogen Detection Project"/>
        </authorList>
    </citation>
    <scope>NUCLEOTIDE SEQUENCE</scope>
    <source>
        <strain evidence="1">MA.03-3818</strain>
    </source>
</reference>
<sequence length="158" mass="17526">MTLDTVYNDIRESLGKLCGIEIRPLPDIDSVNKGAAKKDIDEQYIIASIAEELTHFYSTIHERQKQRVLPLSFKDSLSIAIYEKTQQLTDPSQMSVALVLALISSHSDAITLGDQSLIAQWRSESSPSLLAMSGKTKSLSEVHWHNLPSELFGDLAGR</sequence>
<accession>A0A742ZNR3</accession>
<organism evidence="1">
    <name type="scientific">Salmonella enterica</name>
    <name type="common">Salmonella choleraesuis</name>
    <dbReference type="NCBI Taxonomy" id="28901"/>
    <lineage>
        <taxon>Bacteria</taxon>
        <taxon>Pseudomonadati</taxon>
        <taxon>Pseudomonadota</taxon>
        <taxon>Gammaproteobacteria</taxon>
        <taxon>Enterobacterales</taxon>
        <taxon>Enterobacteriaceae</taxon>
        <taxon>Salmonella</taxon>
    </lineage>
</organism>
<reference evidence="1" key="1">
    <citation type="journal article" date="2018" name="Genome Biol.">
        <title>SKESA: strategic k-mer extension for scrupulous assemblies.</title>
        <authorList>
            <person name="Souvorov A."/>
            <person name="Agarwala R."/>
            <person name="Lipman D.J."/>
        </authorList>
    </citation>
    <scope>NUCLEOTIDE SEQUENCE</scope>
    <source>
        <strain evidence="1">MA.03-3818</strain>
    </source>
</reference>
<protein>
    <submittedName>
        <fullName evidence="1">Uncharacterized protein</fullName>
    </submittedName>
</protein>
<evidence type="ECO:0000313" key="1">
    <source>
        <dbReference type="EMBL" id="HAF1616164.1"/>
    </source>
</evidence>
<dbReference type="EMBL" id="DAAUKO010000021">
    <property type="protein sequence ID" value="HAF1616164.1"/>
    <property type="molecule type" value="Genomic_DNA"/>
</dbReference>
<dbReference type="AlphaFoldDB" id="A0A742ZNR3"/>
<comment type="caution">
    <text evidence="1">The sequence shown here is derived from an EMBL/GenBank/DDBJ whole genome shotgun (WGS) entry which is preliminary data.</text>
</comment>